<dbReference type="InterPro" id="IPR003593">
    <property type="entry name" value="AAA+_ATPase"/>
</dbReference>
<dbReference type="InterPro" id="IPR003439">
    <property type="entry name" value="ABC_transporter-like_ATP-bd"/>
</dbReference>
<dbReference type="SMART" id="SM00382">
    <property type="entry name" value="AAA"/>
    <property type="match status" value="1"/>
</dbReference>
<dbReference type="PROSITE" id="PS50893">
    <property type="entry name" value="ABC_TRANSPORTER_2"/>
    <property type="match status" value="1"/>
</dbReference>
<evidence type="ECO:0000259" key="4">
    <source>
        <dbReference type="PROSITE" id="PS50893"/>
    </source>
</evidence>
<keyword evidence="2" id="KW-0547">Nucleotide-binding</keyword>
<accession>A0A7S9RGA0</accession>
<evidence type="ECO:0000313" key="5">
    <source>
        <dbReference type="EMBL" id="QPH91243.1"/>
    </source>
</evidence>
<dbReference type="SUPFAM" id="SSF52540">
    <property type="entry name" value="P-loop containing nucleoside triphosphate hydrolases"/>
    <property type="match status" value="1"/>
</dbReference>
<dbReference type="Gene3D" id="3.40.50.300">
    <property type="entry name" value="P-loop containing nucleotide triphosphate hydrolases"/>
    <property type="match status" value="1"/>
</dbReference>
<evidence type="ECO:0000256" key="3">
    <source>
        <dbReference type="ARBA" id="ARBA00022840"/>
    </source>
</evidence>
<dbReference type="InterPro" id="IPR027417">
    <property type="entry name" value="P-loop_NTPase"/>
</dbReference>
<dbReference type="Proteomes" id="UP000594404">
    <property type="component" value="Chromosome"/>
</dbReference>
<evidence type="ECO:0000256" key="2">
    <source>
        <dbReference type="ARBA" id="ARBA00022741"/>
    </source>
</evidence>
<dbReference type="GO" id="GO:0005524">
    <property type="term" value="F:ATP binding"/>
    <property type="evidence" value="ECO:0007669"/>
    <property type="project" value="UniProtKB-KW"/>
</dbReference>
<sequence>MLELRNVEYEILRDKVVRNFNLKVEKGEVVTLFGPSGCGKTTILRLISGLNEPRKGEIFNKFKKMTYFFQENRLLTWKNALENVLLVMDKADQNSVLKLFAKVGLSQKDALKYPNELSGGMRQRVAFVRAVVTKPDLLLMDEPFSGLDYDMKEILIDIVSQRVSEGMSIILVTHDRMEAVKMSNRIYFLANKGAIIQKELVLDEAFKDRDFTFISKTIDENFKGQIYYD</sequence>
<keyword evidence="3 5" id="KW-0067">ATP-binding</keyword>
<evidence type="ECO:0000313" key="6">
    <source>
        <dbReference type="Proteomes" id="UP000594404"/>
    </source>
</evidence>
<name>A0A7S9RGA0_9BACT</name>
<dbReference type="EMBL" id="CP049266">
    <property type="protein sequence ID" value="QPH91243.1"/>
    <property type="molecule type" value="Genomic_DNA"/>
</dbReference>
<dbReference type="GO" id="GO:0016887">
    <property type="term" value="F:ATP hydrolysis activity"/>
    <property type="evidence" value="ECO:0007669"/>
    <property type="project" value="InterPro"/>
</dbReference>
<evidence type="ECO:0000256" key="1">
    <source>
        <dbReference type="ARBA" id="ARBA00022448"/>
    </source>
</evidence>
<dbReference type="PANTHER" id="PTHR42781">
    <property type="entry name" value="SPERMIDINE/PUTRESCINE IMPORT ATP-BINDING PROTEIN POTA"/>
    <property type="match status" value="1"/>
</dbReference>
<dbReference type="PROSITE" id="PS00211">
    <property type="entry name" value="ABC_TRANSPORTER_1"/>
    <property type="match status" value="1"/>
</dbReference>
<reference evidence="5 6" key="1">
    <citation type="journal article" date="2018" name="Emerg. Microbes Infect.">
        <title>Genomic analysis of oral Campylobacter concisus strains identified a potential bacterial molecular marker associated with active Crohn's disease.</title>
        <authorList>
            <person name="Liu F."/>
            <person name="Ma R."/>
            <person name="Tay C.Y.A."/>
            <person name="Octavia S."/>
            <person name="Lan R."/>
            <person name="Chung H.K.L."/>
            <person name="Riordan S.M."/>
            <person name="Grimm M.C."/>
            <person name="Leong R.W."/>
            <person name="Tanaka M.M."/>
            <person name="Connor S."/>
            <person name="Zhang L."/>
        </authorList>
    </citation>
    <scope>NUCLEOTIDE SEQUENCE [LARGE SCALE GENOMIC DNA]</scope>
    <source>
        <strain evidence="5 6">P1CDO3</strain>
    </source>
</reference>
<dbReference type="PANTHER" id="PTHR42781:SF4">
    <property type="entry name" value="SPERMIDINE_PUTRESCINE IMPORT ATP-BINDING PROTEIN POTA"/>
    <property type="match status" value="1"/>
</dbReference>
<keyword evidence="1" id="KW-0813">Transport</keyword>
<dbReference type="RefSeq" id="WP_107714101.1">
    <property type="nucleotide sequence ID" value="NZ_CP049266.1"/>
</dbReference>
<dbReference type="InterPro" id="IPR017871">
    <property type="entry name" value="ABC_transporter-like_CS"/>
</dbReference>
<protein>
    <submittedName>
        <fullName evidence="5">ATP-binding cassette domain-containing protein</fullName>
    </submittedName>
</protein>
<dbReference type="Pfam" id="PF00005">
    <property type="entry name" value="ABC_tran"/>
    <property type="match status" value="1"/>
</dbReference>
<organism evidence="5 6">
    <name type="scientific">Campylobacter concisus</name>
    <dbReference type="NCBI Taxonomy" id="199"/>
    <lineage>
        <taxon>Bacteria</taxon>
        <taxon>Pseudomonadati</taxon>
        <taxon>Campylobacterota</taxon>
        <taxon>Epsilonproteobacteria</taxon>
        <taxon>Campylobacterales</taxon>
        <taxon>Campylobacteraceae</taxon>
        <taxon>Campylobacter</taxon>
    </lineage>
</organism>
<gene>
    <name evidence="5" type="ORF">CVT01_01425</name>
</gene>
<dbReference type="AlphaFoldDB" id="A0A7S9RGA0"/>
<dbReference type="InterPro" id="IPR050093">
    <property type="entry name" value="ABC_SmlMolc_Importer"/>
</dbReference>
<feature type="domain" description="ABC transporter" evidence="4">
    <location>
        <begin position="2"/>
        <end position="218"/>
    </location>
</feature>
<proteinExistence type="predicted"/>